<organism evidence="2 3">
    <name type="scientific">Natronoflexus pectinivorans</name>
    <dbReference type="NCBI Taxonomy" id="682526"/>
    <lineage>
        <taxon>Bacteria</taxon>
        <taxon>Pseudomonadati</taxon>
        <taxon>Bacteroidota</taxon>
        <taxon>Bacteroidia</taxon>
        <taxon>Marinilabiliales</taxon>
        <taxon>Marinilabiliaceae</taxon>
        <taxon>Natronoflexus</taxon>
    </lineage>
</organism>
<comment type="caution">
    <text evidence="2">The sequence shown here is derived from an EMBL/GenBank/DDBJ whole genome shotgun (WGS) entry which is preliminary data.</text>
</comment>
<dbReference type="GO" id="GO:0016757">
    <property type="term" value="F:glycosyltransferase activity"/>
    <property type="evidence" value="ECO:0007669"/>
    <property type="project" value="InterPro"/>
</dbReference>
<dbReference type="OrthoDB" id="9790710at2"/>
<dbReference type="RefSeq" id="WP_132434482.1">
    <property type="nucleotide sequence ID" value="NZ_SLWK01000011.1"/>
</dbReference>
<dbReference type="SUPFAM" id="SSF53756">
    <property type="entry name" value="UDP-Glycosyltransferase/glycogen phosphorylase"/>
    <property type="match status" value="1"/>
</dbReference>
<dbReference type="EMBL" id="SLWK01000011">
    <property type="protein sequence ID" value="TCO06886.1"/>
    <property type="molecule type" value="Genomic_DNA"/>
</dbReference>
<evidence type="ECO:0000313" key="3">
    <source>
        <dbReference type="Proteomes" id="UP000295221"/>
    </source>
</evidence>
<proteinExistence type="predicted"/>
<evidence type="ECO:0000313" key="2">
    <source>
        <dbReference type="EMBL" id="TCO06886.1"/>
    </source>
</evidence>
<dbReference type="Pfam" id="PF00534">
    <property type="entry name" value="Glycos_transf_1"/>
    <property type="match status" value="1"/>
</dbReference>
<keyword evidence="2" id="KW-0808">Transferase</keyword>
<sequence length="348" mass="39936">MRALFLYTELSGYFMACINTLSKRIAEVHIVRWPVNREAPFTFSFAENVKIYERNDYSSRDLIELANSISPDFIFTSGWIDKGYLSVCRQFKNRIPTIMGMDNQWHGTAKQKLMCMLSSFTIHPYFNHIWVSGSPQKTYAQKLGFNNESIHTGVYCADVDLFSNESSYRIEAEEFPKRLIYVGRYIKAKGLDLLFDAFIELQTEENNDWELWCVGTGDLFDQAIKHPKIKHFGFVQPGELKTILRKAGVFVLPSRFEPWGVVVHEMAAAGFPMILSDAVGSHTQFLKSETNGFLFANEEKTDLKSALKKMMTLSDKSLIEMATASHEIGISYTPNMWVEKLLKHIIKK</sequence>
<feature type="domain" description="Glycosyl transferase family 1" evidence="1">
    <location>
        <begin position="174"/>
        <end position="315"/>
    </location>
</feature>
<gene>
    <name evidence="2" type="ORF">EV194_1112</name>
</gene>
<dbReference type="InterPro" id="IPR001296">
    <property type="entry name" value="Glyco_trans_1"/>
</dbReference>
<dbReference type="CDD" id="cd03801">
    <property type="entry name" value="GT4_PimA-like"/>
    <property type="match status" value="1"/>
</dbReference>
<dbReference type="PANTHER" id="PTHR45947">
    <property type="entry name" value="SULFOQUINOVOSYL TRANSFERASE SQD2"/>
    <property type="match status" value="1"/>
</dbReference>
<protein>
    <submittedName>
        <fullName evidence="2">Glycosyltransferase involved in cell wall biosynthesis</fullName>
    </submittedName>
</protein>
<evidence type="ECO:0000259" key="1">
    <source>
        <dbReference type="Pfam" id="PF00534"/>
    </source>
</evidence>
<name>A0A4R2GFG3_9BACT</name>
<dbReference type="InterPro" id="IPR050194">
    <property type="entry name" value="Glycosyltransferase_grp1"/>
</dbReference>
<dbReference type="PANTHER" id="PTHR45947:SF3">
    <property type="entry name" value="SULFOQUINOVOSYL TRANSFERASE SQD2"/>
    <property type="match status" value="1"/>
</dbReference>
<dbReference type="Proteomes" id="UP000295221">
    <property type="component" value="Unassembled WGS sequence"/>
</dbReference>
<dbReference type="AlphaFoldDB" id="A0A4R2GFG3"/>
<dbReference type="Gene3D" id="3.40.50.2000">
    <property type="entry name" value="Glycogen Phosphorylase B"/>
    <property type="match status" value="2"/>
</dbReference>
<accession>A0A4R2GFG3</accession>
<keyword evidence="3" id="KW-1185">Reference proteome</keyword>
<reference evidence="2 3" key="1">
    <citation type="submission" date="2019-03" db="EMBL/GenBank/DDBJ databases">
        <title>Genomic Encyclopedia of Type Strains, Phase IV (KMG-IV): sequencing the most valuable type-strain genomes for metagenomic binning, comparative biology and taxonomic classification.</title>
        <authorList>
            <person name="Goeker M."/>
        </authorList>
    </citation>
    <scope>NUCLEOTIDE SEQUENCE [LARGE SCALE GENOMIC DNA]</scope>
    <source>
        <strain evidence="2 3">DSM 24179</strain>
    </source>
</reference>